<comment type="caution">
    <text evidence="2">The sequence shown here is derived from an EMBL/GenBank/DDBJ whole genome shotgun (WGS) entry which is preliminary data.</text>
</comment>
<protein>
    <submittedName>
        <fullName evidence="2">Uncharacterized protein</fullName>
    </submittedName>
</protein>
<organism evidence="2 3">
    <name type="scientific">Liparis tanakae</name>
    <name type="common">Tanaka's snailfish</name>
    <dbReference type="NCBI Taxonomy" id="230148"/>
    <lineage>
        <taxon>Eukaryota</taxon>
        <taxon>Metazoa</taxon>
        <taxon>Chordata</taxon>
        <taxon>Craniata</taxon>
        <taxon>Vertebrata</taxon>
        <taxon>Euteleostomi</taxon>
        <taxon>Actinopterygii</taxon>
        <taxon>Neopterygii</taxon>
        <taxon>Teleostei</taxon>
        <taxon>Neoteleostei</taxon>
        <taxon>Acanthomorphata</taxon>
        <taxon>Eupercaria</taxon>
        <taxon>Perciformes</taxon>
        <taxon>Cottioidei</taxon>
        <taxon>Cottales</taxon>
        <taxon>Liparidae</taxon>
        <taxon>Liparis</taxon>
    </lineage>
</organism>
<feature type="compositionally biased region" description="Acidic residues" evidence="1">
    <location>
        <begin position="1"/>
        <end position="16"/>
    </location>
</feature>
<feature type="region of interest" description="Disordered" evidence="1">
    <location>
        <begin position="1"/>
        <end position="65"/>
    </location>
</feature>
<dbReference type="EMBL" id="SRLO01000247">
    <property type="protein sequence ID" value="TNN64755.1"/>
    <property type="molecule type" value="Genomic_DNA"/>
</dbReference>
<feature type="compositionally biased region" description="Basic and acidic residues" evidence="1">
    <location>
        <begin position="29"/>
        <end position="40"/>
    </location>
</feature>
<evidence type="ECO:0000313" key="2">
    <source>
        <dbReference type="EMBL" id="TNN64755.1"/>
    </source>
</evidence>
<proteinExistence type="predicted"/>
<dbReference type="Proteomes" id="UP000314294">
    <property type="component" value="Unassembled WGS sequence"/>
</dbReference>
<name>A0A4Z2HHK8_9TELE</name>
<keyword evidence="3" id="KW-1185">Reference proteome</keyword>
<reference evidence="2 3" key="1">
    <citation type="submission" date="2019-03" db="EMBL/GenBank/DDBJ databases">
        <title>First draft genome of Liparis tanakae, snailfish: a comprehensive survey of snailfish specific genes.</title>
        <authorList>
            <person name="Kim W."/>
            <person name="Song I."/>
            <person name="Jeong J.-H."/>
            <person name="Kim D."/>
            <person name="Kim S."/>
            <person name="Ryu S."/>
            <person name="Song J.Y."/>
            <person name="Lee S.K."/>
        </authorList>
    </citation>
    <scope>NUCLEOTIDE SEQUENCE [LARGE SCALE GENOMIC DNA]</scope>
    <source>
        <tissue evidence="2">Muscle</tissue>
    </source>
</reference>
<dbReference type="AlphaFoldDB" id="A0A4Z2HHK8"/>
<feature type="compositionally biased region" description="Gly residues" evidence="1">
    <location>
        <begin position="53"/>
        <end position="64"/>
    </location>
</feature>
<accession>A0A4Z2HHK8</accession>
<evidence type="ECO:0000313" key="3">
    <source>
        <dbReference type="Proteomes" id="UP000314294"/>
    </source>
</evidence>
<sequence length="126" mass="13713">MMMMMEEEEEEEEEGEFDHAVGALQGNDRQFHSNHCDSTESARGTAQQSTPQQGGGGGGDGGTGVWVAVRNISQRERARENRNSSNTMVQCGKLQLHFQRGEDTTTGLRVGGSSLLNPDGFHILMS</sequence>
<evidence type="ECO:0000256" key="1">
    <source>
        <dbReference type="SAM" id="MobiDB-lite"/>
    </source>
</evidence>
<gene>
    <name evidence="2" type="ORF">EYF80_025061</name>
</gene>